<dbReference type="Pfam" id="PF03781">
    <property type="entry name" value="FGE-sulfatase"/>
    <property type="match status" value="1"/>
</dbReference>
<dbReference type="SUPFAM" id="SSF56436">
    <property type="entry name" value="C-type lectin-like"/>
    <property type="match status" value="1"/>
</dbReference>
<dbReference type="GO" id="GO:0120147">
    <property type="term" value="F:formylglycine-generating oxidase activity"/>
    <property type="evidence" value="ECO:0007669"/>
    <property type="project" value="TreeGrafter"/>
</dbReference>
<dbReference type="PANTHER" id="PTHR23150:SF19">
    <property type="entry name" value="FORMYLGLYCINE-GENERATING ENZYME"/>
    <property type="match status" value="1"/>
</dbReference>
<protein>
    <submittedName>
        <fullName evidence="2">Nitrate reductase</fullName>
    </submittedName>
</protein>
<dbReference type="Gene3D" id="3.90.1580.10">
    <property type="entry name" value="paralog of FGE (formylglycine-generating enzyme)"/>
    <property type="match status" value="1"/>
</dbReference>
<name>A0A176XAY1_AGRTU</name>
<dbReference type="Proteomes" id="UP000077098">
    <property type="component" value="Unassembled WGS sequence"/>
</dbReference>
<reference evidence="2 3" key="1">
    <citation type="submission" date="2016-05" db="EMBL/GenBank/DDBJ databases">
        <authorList>
            <person name="Lavstsen T."/>
            <person name="Jespersen J.S."/>
        </authorList>
    </citation>
    <scope>NUCLEOTIDE SEQUENCE [LARGE SCALE GENOMIC DNA]</scope>
    <source>
        <strain evidence="2 3">KCJ1736</strain>
    </source>
</reference>
<organism evidence="2 3">
    <name type="scientific">Agrobacterium tumefaciens</name>
    <dbReference type="NCBI Taxonomy" id="358"/>
    <lineage>
        <taxon>Bacteria</taxon>
        <taxon>Pseudomonadati</taxon>
        <taxon>Pseudomonadota</taxon>
        <taxon>Alphaproteobacteria</taxon>
        <taxon>Hyphomicrobiales</taxon>
        <taxon>Rhizobiaceae</taxon>
        <taxon>Rhizobium/Agrobacterium group</taxon>
        <taxon>Agrobacterium</taxon>
        <taxon>Agrobacterium tumefaciens complex</taxon>
    </lineage>
</organism>
<dbReference type="PANTHER" id="PTHR23150">
    <property type="entry name" value="SULFATASE MODIFYING FACTOR 1, 2"/>
    <property type="match status" value="1"/>
</dbReference>
<dbReference type="InterPro" id="IPR016187">
    <property type="entry name" value="CTDL_fold"/>
</dbReference>
<dbReference type="EMBL" id="LXPS01000013">
    <property type="protein sequence ID" value="OAE45652.1"/>
    <property type="molecule type" value="Genomic_DNA"/>
</dbReference>
<dbReference type="InterPro" id="IPR005532">
    <property type="entry name" value="SUMF_dom"/>
</dbReference>
<dbReference type="InterPro" id="IPR051043">
    <property type="entry name" value="Sulfatase_Mod_Factor_Kinase"/>
</dbReference>
<evidence type="ECO:0000313" key="3">
    <source>
        <dbReference type="Proteomes" id="UP000077098"/>
    </source>
</evidence>
<evidence type="ECO:0000259" key="1">
    <source>
        <dbReference type="Pfam" id="PF03781"/>
    </source>
</evidence>
<dbReference type="RefSeq" id="WP_063949222.1">
    <property type="nucleotide sequence ID" value="NZ_LXPS01000013.1"/>
</dbReference>
<evidence type="ECO:0000313" key="2">
    <source>
        <dbReference type="EMBL" id="OAE45652.1"/>
    </source>
</evidence>
<dbReference type="InterPro" id="IPR042095">
    <property type="entry name" value="SUMF_sf"/>
</dbReference>
<sequence>MGIPGNSHFPNAVSLLLPLSLATLLATAIGFQSGIIRSGTDASVALTAPEVVTVPARRFTYRAEGEYFRNGYAVDGPMVDVTMRQSLTIMKYQVSSADYARCVAEGGCQQPEPGFPAPVAGEIPATGISQDDARAYATWLSERTGEVWRLPSDVELAFAAGSLFPDETLGVGADSENPALRWLADYERQTSRKASSNPVPQSYGSFGENEYGLADFGGNVWEWTSSCSHRVTLGKDGEAIDSVASCGIPVASGKHRSAMSAFVKNPKSGGCAVGVPPDNLGFRLVKDTRWFAPLVEKLRAADLATR</sequence>
<comment type="caution">
    <text evidence="2">The sequence shown here is derived from an EMBL/GenBank/DDBJ whole genome shotgun (WGS) entry which is preliminary data.</text>
</comment>
<dbReference type="AlphaFoldDB" id="A0A176XAY1"/>
<gene>
    <name evidence="2" type="ORF">A7J57_16735</name>
</gene>
<proteinExistence type="predicted"/>
<accession>A0A176XAY1</accession>
<feature type="domain" description="Sulfatase-modifying factor enzyme-like" evidence="1">
    <location>
        <begin position="48"/>
        <end position="286"/>
    </location>
</feature>